<sequence>MKPSVEQIGNLLALKREERPEEGYWQDFLCEFHQRQREAAVKRWTPAGVWQRTTAWFGELGSTKWLYGAGLGYATIMAAFLLIPRPADVEQAPVVPVKHQVVPAPAPPVEQLDELDLGPTTQGSVGEQVF</sequence>
<feature type="region of interest" description="Disordered" evidence="1">
    <location>
        <begin position="110"/>
        <end position="130"/>
    </location>
</feature>
<dbReference type="RefSeq" id="WP_211629634.1">
    <property type="nucleotide sequence ID" value="NZ_CP073100.1"/>
</dbReference>
<protein>
    <submittedName>
        <fullName evidence="2">Uncharacterized protein</fullName>
    </submittedName>
</protein>
<gene>
    <name evidence="2" type="ORF">KBB96_11740</name>
</gene>
<accession>A0A975IZC3</accession>
<dbReference type="Proteomes" id="UP000676169">
    <property type="component" value="Chromosome"/>
</dbReference>
<organism evidence="2 3">
    <name type="scientific">Luteolibacter ambystomatis</name>
    <dbReference type="NCBI Taxonomy" id="2824561"/>
    <lineage>
        <taxon>Bacteria</taxon>
        <taxon>Pseudomonadati</taxon>
        <taxon>Verrucomicrobiota</taxon>
        <taxon>Verrucomicrobiia</taxon>
        <taxon>Verrucomicrobiales</taxon>
        <taxon>Verrucomicrobiaceae</taxon>
        <taxon>Luteolibacter</taxon>
    </lineage>
</organism>
<evidence type="ECO:0000256" key="1">
    <source>
        <dbReference type="SAM" id="MobiDB-lite"/>
    </source>
</evidence>
<proteinExistence type="predicted"/>
<feature type="compositionally biased region" description="Polar residues" evidence="1">
    <location>
        <begin position="119"/>
        <end position="130"/>
    </location>
</feature>
<dbReference type="EMBL" id="CP073100">
    <property type="protein sequence ID" value="QUE49545.1"/>
    <property type="molecule type" value="Genomic_DNA"/>
</dbReference>
<dbReference type="KEGG" id="lamb:KBB96_11740"/>
<keyword evidence="3" id="KW-1185">Reference proteome</keyword>
<reference evidence="2" key="1">
    <citation type="submission" date="2021-04" db="EMBL/GenBank/DDBJ databases">
        <title>Luteolibacter sp. 32A isolated from the skin of an Anderson's salamander (Ambystoma andersonii).</title>
        <authorList>
            <person name="Spergser J."/>
            <person name="Busse H.-J."/>
        </authorList>
    </citation>
    <scope>NUCLEOTIDE SEQUENCE</scope>
    <source>
        <strain evidence="2">32A</strain>
    </source>
</reference>
<dbReference type="AlphaFoldDB" id="A0A975IZC3"/>
<evidence type="ECO:0000313" key="3">
    <source>
        <dbReference type="Proteomes" id="UP000676169"/>
    </source>
</evidence>
<evidence type="ECO:0000313" key="2">
    <source>
        <dbReference type="EMBL" id="QUE49545.1"/>
    </source>
</evidence>
<name>A0A975IZC3_9BACT</name>